<dbReference type="GO" id="GO:0016787">
    <property type="term" value="F:hydrolase activity"/>
    <property type="evidence" value="ECO:0007669"/>
    <property type="project" value="UniProtKB-KW"/>
</dbReference>
<dbReference type="InterPro" id="IPR050884">
    <property type="entry name" value="CNP_phosphodiesterase-III"/>
</dbReference>
<dbReference type="InterPro" id="IPR004843">
    <property type="entry name" value="Calcineurin-like_PHP"/>
</dbReference>
<dbReference type="PANTHER" id="PTHR42988">
    <property type="entry name" value="PHOSPHOHYDROLASE"/>
    <property type="match status" value="1"/>
</dbReference>
<name>A0A1H1WZ64_9ACTN</name>
<dbReference type="Gene3D" id="3.60.21.10">
    <property type="match status" value="1"/>
</dbReference>
<sequence length="284" mass="30032">MAHRLLHLSDTHLLHPAVDAAAALDRILFDVRHVPAIDAVVVSGDLADDGSAEGCGILLRKVGDFARERGIPHLYCTGNHDSRDAFRAVFGSGHRDFNGDDIGRTGPDCAAVSEVAGLRVITLDSLVPGEVHGRVSDDQLEWLRALLAEPAPAGSVVVLHHPPIAPQWSEWMQTINLRDADRLAEVIAGRDVQAVLCGHFHLQLSGVLRGVPVWAGPGVVSRLDLTAPPHLMRVVQGAGATIVDLGGPSSPMFHAVHARDPLAGTAIALVDGRTGIPATEQVTP</sequence>
<dbReference type="GO" id="GO:0046872">
    <property type="term" value="F:metal ion binding"/>
    <property type="evidence" value="ECO:0007669"/>
    <property type="project" value="UniProtKB-KW"/>
</dbReference>
<dbReference type="SUPFAM" id="SSF56300">
    <property type="entry name" value="Metallo-dependent phosphatases"/>
    <property type="match status" value="1"/>
</dbReference>
<gene>
    <name evidence="6" type="ORF">SAMN04489716_2286</name>
</gene>
<dbReference type="EMBL" id="LT629758">
    <property type="protein sequence ID" value="SDT02417.1"/>
    <property type="molecule type" value="Genomic_DNA"/>
</dbReference>
<comment type="similarity">
    <text evidence="4">Belongs to the cyclic nucleotide phosphodiesterase class-III family.</text>
</comment>
<dbReference type="OrthoDB" id="5241795at2"/>
<keyword evidence="3" id="KW-0408">Iron</keyword>
<evidence type="ECO:0000259" key="5">
    <source>
        <dbReference type="Pfam" id="PF00149"/>
    </source>
</evidence>
<evidence type="ECO:0000313" key="7">
    <source>
        <dbReference type="Proteomes" id="UP000198688"/>
    </source>
</evidence>
<keyword evidence="2" id="KW-0378">Hydrolase</keyword>
<feature type="domain" description="Calcineurin-like phosphoesterase" evidence="5">
    <location>
        <begin position="4"/>
        <end position="201"/>
    </location>
</feature>
<reference evidence="6 7" key="1">
    <citation type="submission" date="2016-10" db="EMBL/GenBank/DDBJ databases">
        <authorList>
            <person name="de Groot N.N."/>
        </authorList>
    </citation>
    <scope>NUCLEOTIDE SEQUENCE [LARGE SCALE GENOMIC DNA]</scope>
    <source>
        <strain evidence="6 7">DSM 43941</strain>
    </source>
</reference>
<organism evidence="6 7">
    <name type="scientific">Actinoplanes derwentensis</name>
    <dbReference type="NCBI Taxonomy" id="113562"/>
    <lineage>
        <taxon>Bacteria</taxon>
        <taxon>Bacillati</taxon>
        <taxon>Actinomycetota</taxon>
        <taxon>Actinomycetes</taxon>
        <taxon>Micromonosporales</taxon>
        <taxon>Micromonosporaceae</taxon>
        <taxon>Actinoplanes</taxon>
    </lineage>
</organism>
<evidence type="ECO:0000256" key="3">
    <source>
        <dbReference type="ARBA" id="ARBA00023004"/>
    </source>
</evidence>
<dbReference type="RefSeq" id="WP_092544079.1">
    <property type="nucleotide sequence ID" value="NZ_BOMJ01000025.1"/>
</dbReference>
<keyword evidence="7" id="KW-1185">Reference proteome</keyword>
<dbReference type="STRING" id="113562.SAMN04489716_2286"/>
<proteinExistence type="inferred from homology"/>
<evidence type="ECO:0000256" key="1">
    <source>
        <dbReference type="ARBA" id="ARBA00022723"/>
    </source>
</evidence>
<evidence type="ECO:0000256" key="4">
    <source>
        <dbReference type="ARBA" id="ARBA00025742"/>
    </source>
</evidence>
<protein>
    <submittedName>
        <fullName evidence="6">Calcineurin-like phosphoesterase</fullName>
    </submittedName>
</protein>
<dbReference type="AlphaFoldDB" id="A0A1H1WZ64"/>
<dbReference type="InterPro" id="IPR029052">
    <property type="entry name" value="Metallo-depent_PP-like"/>
</dbReference>
<keyword evidence="1" id="KW-0479">Metal-binding</keyword>
<dbReference type="Pfam" id="PF00149">
    <property type="entry name" value="Metallophos"/>
    <property type="match status" value="1"/>
</dbReference>
<dbReference type="PANTHER" id="PTHR42988:SF2">
    <property type="entry name" value="CYCLIC NUCLEOTIDE PHOSPHODIESTERASE CBUA0032-RELATED"/>
    <property type="match status" value="1"/>
</dbReference>
<dbReference type="Proteomes" id="UP000198688">
    <property type="component" value="Chromosome I"/>
</dbReference>
<evidence type="ECO:0000313" key="6">
    <source>
        <dbReference type="EMBL" id="SDT02417.1"/>
    </source>
</evidence>
<evidence type="ECO:0000256" key="2">
    <source>
        <dbReference type="ARBA" id="ARBA00022801"/>
    </source>
</evidence>
<accession>A0A1H1WZ64</accession>